<keyword evidence="1" id="KW-0472">Membrane</keyword>
<dbReference type="EMBL" id="JPEO01000003">
    <property type="protein sequence ID" value="KFZ37984.1"/>
    <property type="molecule type" value="Genomic_DNA"/>
</dbReference>
<feature type="transmembrane region" description="Helical" evidence="1">
    <location>
        <begin position="98"/>
        <end position="121"/>
    </location>
</feature>
<feature type="transmembrane region" description="Helical" evidence="1">
    <location>
        <begin position="29"/>
        <end position="48"/>
    </location>
</feature>
<keyword evidence="1" id="KW-1133">Transmembrane helix</keyword>
<dbReference type="Gene3D" id="1.20.1250.20">
    <property type="entry name" value="MFS general substrate transporter like domains"/>
    <property type="match status" value="1"/>
</dbReference>
<keyword evidence="3" id="KW-1185">Reference proteome</keyword>
<dbReference type="InterPro" id="IPR036259">
    <property type="entry name" value="MFS_trans_sf"/>
</dbReference>
<organism evidence="2 3">
    <name type="scientific">Shewanella mangrovi</name>
    <dbReference type="NCBI Taxonomy" id="1515746"/>
    <lineage>
        <taxon>Bacteria</taxon>
        <taxon>Pseudomonadati</taxon>
        <taxon>Pseudomonadota</taxon>
        <taxon>Gammaproteobacteria</taxon>
        <taxon>Alteromonadales</taxon>
        <taxon>Shewanellaceae</taxon>
        <taxon>Shewanella</taxon>
    </lineage>
</organism>
<feature type="transmembrane region" description="Helical" evidence="1">
    <location>
        <begin position="60"/>
        <end position="78"/>
    </location>
</feature>
<accession>A0A094JIV7</accession>
<dbReference type="AlphaFoldDB" id="A0A094JIV7"/>
<dbReference type="STRING" id="1515746.HR45_05590"/>
<dbReference type="eggNOG" id="COG3104">
    <property type="taxonomic scope" value="Bacteria"/>
</dbReference>
<dbReference type="Proteomes" id="UP000029264">
    <property type="component" value="Unassembled WGS sequence"/>
</dbReference>
<gene>
    <name evidence="2" type="ORF">HR45_05590</name>
</gene>
<protein>
    <submittedName>
        <fullName evidence="2">Uncharacterized protein</fullName>
    </submittedName>
</protein>
<proteinExistence type="predicted"/>
<keyword evidence="1" id="KW-0812">Transmembrane</keyword>
<evidence type="ECO:0000256" key="1">
    <source>
        <dbReference type="SAM" id="Phobius"/>
    </source>
</evidence>
<name>A0A094JIV7_9GAMM</name>
<reference evidence="2 3" key="1">
    <citation type="submission" date="2014-06" db="EMBL/GenBank/DDBJ databases">
        <title>Shewanella sp. YQH10.</title>
        <authorList>
            <person name="Liu Y."/>
            <person name="Zeng R."/>
        </authorList>
    </citation>
    <scope>NUCLEOTIDE SEQUENCE [LARGE SCALE GENOMIC DNA]</scope>
    <source>
        <strain evidence="2 3">YQH10</strain>
    </source>
</reference>
<evidence type="ECO:0000313" key="2">
    <source>
        <dbReference type="EMBL" id="KFZ37984.1"/>
    </source>
</evidence>
<evidence type="ECO:0000313" key="3">
    <source>
        <dbReference type="Proteomes" id="UP000029264"/>
    </source>
</evidence>
<sequence>MMLIGTFGIVLLYVAGIMQHGGIVSGDFIGLSYFLLTISELFISAIGLSMISLYCDIQMMGFAMGVFYLVVSLAQLVSGRLSEMLALPKATLLPSETLPIYTHFYLYLAAAAFIMGVMFLVSSRIANDYFHKQGIALP</sequence>
<comment type="caution">
    <text evidence="2">The sequence shown here is derived from an EMBL/GenBank/DDBJ whole genome shotgun (WGS) entry which is preliminary data.</text>
</comment>